<evidence type="ECO:0000256" key="3">
    <source>
        <dbReference type="ARBA" id="ARBA00023274"/>
    </source>
</evidence>
<dbReference type="EMBL" id="HG937516">
    <property type="protein sequence ID" value="CDN40151.1"/>
    <property type="molecule type" value="Genomic_DNA"/>
</dbReference>
<feature type="compositionally biased region" description="Basic residues" evidence="6">
    <location>
        <begin position="62"/>
        <end position="72"/>
    </location>
</feature>
<keyword evidence="3 5" id="KW-0687">Ribonucleoprotein</keyword>
<organism evidence="7 8">
    <name type="scientific">Mycoplasma amphoriforme A39</name>
    <dbReference type="NCBI Taxonomy" id="572419"/>
    <lineage>
        <taxon>Bacteria</taxon>
        <taxon>Bacillati</taxon>
        <taxon>Mycoplasmatota</taxon>
        <taxon>Mollicutes</taxon>
        <taxon>Mycoplasmataceae</taxon>
        <taxon>Mycoplasma</taxon>
    </lineage>
</organism>
<dbReference type="PANTHER" id="PTHR10746:SF6">
    <property type="entry name" value="LARGE RIBOSOMAL SUBUNIT PROTEIN UL4M"/>
    <property type="match status" value="1"/>
</dbReference>
<dbReference type="Proteomes" id="UP000261764">
    <property type="component" value="Chromosome I"/>
</dbReference>
<evidence type="ECO:0000313" key="7">
    <source>
        <dbReference type="EMBL" id="CDN40151.1"/>
    </source>
</evidence>
<dbReference type="GO" id="GO:0019843">
    <property type="term" value="F:rRNA binding"/>
    <property type="evidence" value="ECO:0007669"/>
    <property type="project" value="UniProtKB-UniRule"/>
</dbReference>
<dbReference type="RefSeq" id="WP_343251492.1">
    <property type="nucleotide sequence ID" value="NZ_HG937516.1"/>
</dbReference>
<evidence type="ECO:0000313" key="8">
    <source>
        <dbReference type="Proteomes" id="UP000261764"/>
    </source>
</evidence>
<dbReference type="GO" id="GO:0005840">
    <property type="term" value="C:ribosome"/>
    <property type="evidence" value="ECO:0007669"/>
    <property type="project" value="UniProtKB-KW"/>
</dbReference>
<dbReference type="Pfam" id="PF00573">
    <property type="entry name" value="Ribosomal_L4"/>
    <property type="match status" value="1"/>
</dbReference>
<accession>A0A292IGV3</accession>
<comment type="function">
    <text evidence="5">One of the primary rRNA binding proteins, this protein initially binds near the 5'-end of the 23S rRNA. It is important during the early stages of 50S assembly. It makes multiple contacts with different domains of the 23S rRNA in the assembled 50S subunit and ribosome.</text>
</comment>
<dbReference type="PANTHER" id="PTHR10746">
    <property type="entry name" value="50S RIBOSOMAL PROTEIN L4"/>
    <property type="match status" value="1"/>
</dbReference>
<evidence type="ECO:0000256" key="1">
    <source>
        <dbReference type="ARBA" id="ARBA00010528"/>
    </source>
</evidence>
<sequence>MNKIQLFDLGGNEVGEIAINEKLIKNEFHQQAVFDVVIAERASRRQGTHSTLKKGEVSGGGRKPRKQKHTGRARQGSTRNPHFVGGGIAFGPKPTRNYNLKVNKKVVQLAFYSAFTYQINNKNVFGLIDGLQPDKPSTKAMSSFVKKVTKNKKTLIILGETNEILCKSSRNIPNVILKKWNQVSTQDLLNAQALIVQPSALNHWTERLQ</sequence>
<keyword evidence="8" id="KW-1185">Reference proteome</keyword>
<dbReference type="Gene3D" id="3.40.1370.10">
    <property type="match status" value="1"/>
</dbReference>
<comment type="function">
    <text evidence="5">Forms part of the polypeptide exit tunnel.</text>
</comment>
<dbReference type="KEGG" id="mamp:MAMA39_00250"/>
<proteinExistence type="inferred from homology"/>
<keyword evidence="5" id="KW-0699">rRNA-binding</keyword>
<protein>
    <recommendedName>
        <fullName evidence="4 5">Large ribosomal subunit protein uL4</fullName>
    </recommendedName>
</protein>
<evidence type="ECO:0000256" key="2">
    <source>
        <dbReference type="ARBA" id="ARBA00022980"/>
    </source>
</evidence>
<keyword evidence="5" id="KW-0694">RNA-binding</keyword>
<dbReference type="GO" id="GO:0003735">
    <property type="term" value="F:structural constituent of ribosome"/>
    <property type="evidence" value="ECO:0007669"/>
    <property type="project" value="InterPro"/>
</dbReference>
<dbReference type="HAMAP" id="MF_01328_B">
    <property type="entry name" value="Ribosomal_uL4_B"/>
    <property type="match status" value="1"/>
</dbReference>
<name>A0A292IGV3_9MOLU</name>
<dbReference type="SUPFAM" id="SSF52166">
    <property type="entry name" value="Ribosomal protein L4"/>
    <property type="match status" value="1"/>
</dbReference>
<evidence type="ECO:0000256" key="6">
    <source>
        <dbReference type="SAM" id="MobiDB-lite"/>
    </source>
</evidence>
<evidence type="ECO:0000256" key="4">
    <source>
        <dbReference type="ARBA" id="ARBA00035244"/>
    </source>
</evidence>
<comment type="subunit">
    <text evidence="5">Part of the 50S ribosomal subunit.</text>
</comment>
<feature type="region of interest" description="Disordered" evidence="6">
    <location>
        <begin position="45"/>
        <end position="88"/>
    </location>
</feature>
<dbReference type="GO" id="GO:0006412">
    <property type="term" value="P:translation"/>
    <property type="evidence" value="ECO:0007669"/>
    <property type="project" value="UniProtKB-UniRule"/>
</dbReference>
<dbReference type="NCBIfam" id="TIGR03953">
    <property type="entry name" value="rplD_bact"/>
    <property type="match status" value="1"/>
</dbReference>
<dbReference type="AlphaFoldDB" id="A0A292IGV3"/>
<keyword evidence="2 5" id="KW-0689">Ribosomal protein</keyword>
<dbReference type="InterPro" id="IPR002136">
    <property type="entry name" value="Ribosomal_uL4"/>
</dbReference>
<gene>
    <name evidence="5" type="primary">rplD</name>
    <name evidence="7" type="ORF">MAMA39_00250</name>
</gene>
<dbReference type="GO" id="GO:1990904">
    <property type="term" value="C:ribonucleoprotein complex"/>
    <property type="evidence" value="ECO:0007669"/>
    <property type="project" value="UniProtKB-KW"/>
</dbReference>
<dbReference type="InterPro" id="IPR023574">
    <property type="entry name" value="Ribosomal_uL4_dom_sf"/>
</dbReference>
<comment type="similarity">
    <text evidence="1 5">Belongs to the universal ribosomal protein uL4 family.</text>
</comment>
<reference evidence="7 8" key="1">
    <citation type="journal article" date="2015" name="Clin. Infect. Dis.">
        <title>Genomic Investigations unmask Mycoplasma amphoriforme, a new respiratory pathogen.</title>
        <authorList>
            <person name="Gillespie S.H."/>
            <person name="Ling C.L."/>
            <person name="Oravcova K."/>
            <person name="Pinheiro M."/>
            <person name="Wells L."/>
            <person name="Bryant J.M."/>
            <person name="McHugh T.D."/>
            <person name="Bebear C."/>
            <person name="Webster D."/>
            <person name="Harris S.R."/>
            <person name="Seth-Smith H.M."/>
            <person name="Thomson N.R."/>
        </authorList>
    </citation>
    <scope>NUCLEOTIDE SEQUENCE [LARGE SCALE GENOMIC DNA]</scope>
    <source>
        <strain evidence="7 8">A39</strain>
    </source>
</reference>
<dbReference type="InterPro" id="IPR013005">
    <property type="entry name" value="Ribosomal_uL4-like"/>
</dbReference>
<evidence type="ECO:0000256" key="5">
    <source>
        <dbReference type="HAMAP-Rule" id="MF_01328"/>
    </source>
</evidence>